<evidence type="ECO:0000259" key="9">
    <source>
        <dbReference type="Pfam" id="PF02837"/>
    </source>
</evidence>
<keyword evidence="5 6" id="KW-0326">Glycosidase</keyword>
<accession>A0A934QYC9</accession>
<dbReference type="GO" id="GO:0005990">
    <property type="term" value="P:lactose catabolic process"/>
    <property type="evidence" value="ECO:0007669"/>
    <property type="project" value="TreeGrafter"/>
</dbReference>
<evidence type="ECO:0000256" key="5">
    <source>
        <dbReference type="ARBA" id="ARBA00023295"/>
    </source>
</evidence>
<dbReference type="Proteomes" id="UP000600139">
    <property type="component" value="Unassembled WGS sequence"/>
</dbReference>
<dbReference type="InterPro" id="IPR023230">
    <property type="entry name" value="Glyco_hydro_2_CS"/>
</dbReference>
<dbReference type="GO" id="GO:0030246">
    <property type="term" value="F:carbohydrate binding"/>
    <property type="evidence" value="ECO:0007669"/>
    <property type="project" value="InterPro"/>
</dbReference>
<dbReference type="Pfam" id="PF16353">
    <property type="entry name" value="LacZ_4"/>
    <property type="match status" value="1"/>
</dbReference>
<dbReference type="SUPFAM" id="SSF74650">
    <property type="entry name" value="Galactose mutarotase-like"/>
    <property type="match status" value="1"/>
</dbReference>
<dbReference type="RefSeq" id="WP_200349901.1">
    <property type="nucleotide sequence ID" value="NZ_BAABHZ010000010.1"/>
</dbReference>
<proteinExistence type="inferred from homology"/>
<evidence type="ECO:0000259" key="8">
    <source>
        <dbReference type="Pfam" id="PF02836"/>
    </source>
</evidence>
<evidence type="ECO:0000313" key="12">
    <source>
        <dbReference type="Proteomes" id="UP000600139"/>
    </source>
</evidence>
<evidence type="ECO:0000313" key="11">
    <source>
        <dbReference type="EMBL" id="MBK1814953.1"/>
    </source>
</evidence>
<evidence type="ECO:0000259" key="7">
    <source>
        <dbReference type="Pfam" id="PF00703"/>
    </source>
</evidence>
<keyword evidence="12" id="KW-1185">Reference proteome</keyword>
<dbReference type="Gene3D" id="2.60.120.260">
    <property type="entry name" value="Galactose-binding domain-like"/>
    <property type="match status" value="1"/>
</dbReference>
<dbReference type="InterPro" id="IPR011013">
    <property type="entry name" value="Gal_mutarotase_sf_dom"/>
</dbReference>
<dbReference type="InterPro" id="IPR036156">
    <property type="entry name" value="Beta-gal/glucu_dom_sf"/>
</dbReference>
<dbReference type="InterPro" id="IPR014718">
    <property type="entry name" value="GH-type_carb-bd"/>
</dbReference>
<organism evidence="11 12">
    <name type="scientific">Luteolibacter yonseiensis</name>
    <dbReference type="NCBI Taxonomy" id="1144680"/>
    <lineage>
        <taxon>Bacteria</taxon>
        <taxon>Pseudomonadati</taxon>
        <taxon>Verrucomicrobiota</taxon>
        <taxon>Verrucomicrobiia</taxon>
        <taxon>Verrucomicrobiales</taxon>
        <taxon>Verrucomicrobiaceae</taxon>
        <taxon>Luteolibacter</taxon>
    </lineage>
</organism>
<dbReference type="InterPro" id="IPR050347">
    <property type="entry name" value="Bact_Beta-galactosidase"/>
</dbReference>
<dbReference type="PROSITE" id="PS00608">
    <property type="entry name" value="GLYCOSYL_HYDROL_F2_2"/>
    <property type="match status" value="1"/>
</dbReference>
<sequence length="1000" mass="111429">MFSNIRAAPISVYPAYADGFTELLNGDWSFKYIPGLDAGTDEKFHEPGFDTSGWKKIPVPSNWELKGFSEPKYALELEDGLGLYRRLIKIPEHWRGGRRVCLRFEGVAYGFAVWVNGKNVGASSASAYNPHTFDITDALAGENMIAVRVTTKPPGWAFDVNDDWALSGIFRDVTLFSVPENHVRDITTGTRLAADGAAEFSVSVKLSQPGDLSGKLFDPDGKLVSGFSMDHTSHHSYNSRIRVEPPRLWTAETPSLYHLQLTLSANGRPLQTIEERVGLREISISDGVLLLNSRPVKLRGVNHHDIGPESGRSVTEQEMRRDLGLMKKGNINFIRTSHYPPQPRLIELCDELGFYVMDEVSIGKGEEHLNDPEYRENILARVGPTITRDKNRASVIIWSIGNENPVTEVELEACRSAKEIDPTRPICIPKIGSYFASNYEKIPEYVDIYAPHYPGNGTLRGFAKKLKRPTILTEYAHALGLATDRIQDQWEILQANPVFAGGALWHFHDQGILRTSDKPVDRGESTDSVWLDDRRYYDTHANDGCDGLVYADRTPQTDFWEMRKVYAPVQIVERAAVVKPGAGEISLTIENRYDFRSLEGMKLAWFLSRNREEIQHGEVPLRAASHESENLRLPVAIPAGAAEDVLTLELRCLDEAGMQINERTVRLDFAGTNRIGWTTDSTKADSPKVSESKEEVKIESARWSLTIARPGGELAIRDRSGRVLVAGICPHPGRKLTMTEGRSAGRDNTWRYSTLKEITRSEIKVIQEGSAVRLSVAGTYPRPRVKEEKEVKRSDEPLDQLDKSVGRQDVGGEAFVGGYQLEITPGGVITVHYDYVPTNAKGRFSEAGLSVVLPADLTEFRWIGQGPYAGYPGKDRLNEFGLFHLNREDLRYQGNRRETECALVTTPQGKGVALATSPADVAIERDGGKTLLSHNSVMSGFGNKGSGPETSVNAAETPRVSGSFTLMILEESWPEMLTRWFGKPVATDEIFRPFHHSYDQ</sequence>
<feature type="domain" description="Glycoside hydrolase family 2 immunoglobulin-like beta-sandwich" evidence="7">
    <location>
        <begin position="182"/>
        <end position="280"/>
    </location>
</feature>
<dbReference type="PANTHER" id="PTHR46323:SF2">
    <property type="entry name" value="BETA-GALACTOSIDASE"/>
    <property type="match status" value="1"/>
</dbReference>
<name>A0A934QYC9_9BACT</name>
<evidence type="ECO:0000256" key="6">
    <source>
        <dbReference type="RuleBase" id="RU361154"/>
    </source>
</evidence>
<dbReference type="InterPro" id="IPR006103">
    <property type="entry name" value="Glyco_hydro_2_cat"/>
</dbReference>
<dbReference type="GO" id="GO:0004565">
    <property type="term" value="F:beta-galactosidase activity"/>
    <property type="evidence" value="ECO:0007669"/>
    <property type="project" value="UniProtKB-EC"/>
</dbReference>
<dbReference type="PROSITE" id="PS00719">
    <property type="entry name" value="GLYCOSYL_HYDROL_F2_1"/>
    <property type="match status" value="1"/>
</dbReference>
<reference evidence="11" key="1">
    <citation type="submission" date="2021-01" db="EMBL/GenBank/DDBJ databases">
        <title>Modified the classification status of verrucomicrobia.</title>
        <authorList>
            <person name="Feng X."/>
        </authorList>
    </citation>
    <scope>NUCLEOTIDE SEQUENCE</scope>
    <source>
        <strain evidence="11">JCM 18052</strain>
    </source>
</reference>
<dbReference type="InterPro" id="IPR017853">
    <property type="entry name" value="GH"/>
</dbReference>
<evidence type="ECO:0000256" key="1">
    <source>
        <dbReference type="ARBA" id="ARBA00001412"/>
    </source>
</evidence>
<dbReference type="InterPro" id="IPR008979">
    <property type="entry name" value="Galactose-bd-like_sf"/>
</dbReference>
<gene>
    <name evidence="11" type="ORF">JIN84_04960</name>
</gene>
<comment type="caution">
    <text evidence="11">The sequence shown here is derived from an EMBL/GenBank/DDBJ whole genome shotgun (WGS) entry which is preliminary data.</text>
</comment>
<comment type="similarity">
    <text evidence="2 6">Belongs to the glycosyl hydrolase 2 family.</text>
</comment>
<evidence type="ECO:0000259" key="10">
    <source>
        <dbReference type="Pfam" id="PF16353"/>
    </source>
</evidence>
<evidence type="ECO:0000256" key="4">
    <source>
        <dbReference type="ARBA" id="ARBA00022801"/>
    </source>
</evidence>
<dbReference type="Pfam" id="PF02836">
    <property type="entry name" value="Glyco_hydro_2_C"/>
    <property type="match status" value="1"/>
</dbReference>
<dbReference type="Pfam" id="PF00703">
    <property type="entry name" value="Glyco_hydro_2"/>
    <property type="match status" value="1"/>
</dbReference>
<dbReference type="Pfam" id="PF02837">
    <property type="entry name" value="Glyco_hydro_2_N"/>
    <property type="match status" value="1"/>
</dbReference>
<dbReference type="InterPro" id="IPR013783">
    <property type="entry name" value="Ig-like_fold"/>
</dbReference>
<dbReference type="InterPro" id="IPR006101">
    <property type="entry name" value="Glyco_hydro_2"/>
</dbReference>
<feature type="domain" description="Glycoside hydrolase family 2 catalytic" evidence="8">
    <location>
        <begin position="283"/>
        <end position="571"/>
    </location>
</feature>
<dbReference type="PRINTS" id="PR00132">
    <property type="entry name" value="GLHYDRLASE2"/>
</dbReference>
<dbReference type="SUPFAM" id="SSF51445">
    <property type="entry name" value="(Trans)glycosidases"/>
    <property type="match status" value="1"/>
</dbReference>
<evidence type="ECO:0000256" key="3">
    <source>
        <dbReference type="ARBA" id="ARBA00012756"/>
    </source>
</evidence>
<protein>
    <recommendedName>
        <fullName evidence="3 6">Beta-galactosidase</fullName>
        <ecNumber evidence="3 6">3.2.1.23</ecNumber>
    </recommendedName>
    <alternativeName>
        <fullName evidence="6">Lactase</fullName>
    </alternativeName>
</protein>
<dbReference type="Gene3D" id="3.20.20.80">
    <property type="entry name" value="Glycosidases"/>
    <property type="match status" value="1"/>
</dbReference>
<dbReference type="Gene3D" id="2.60.40.10">
    <property type="entry name" value="Immunoglobulins"/>
    <property type="match status" value="2"/>
</dbReference>
<dbReference type="GO" id="GO:0009341">
    <property type="term" value="C:beta-galactosidase complex"/>
    <property type="evidence" value="ECO:0007669"/>
    <property type="project" value="TreeGrafter"/>
</dbReference>
<comment type="catalytic activity">
    <reaction evidence="1 6">
        <text>Hydrolysis of terminal non-reducing beta-D-galactose residues in beta-D-galactosides.</text>
        <dbReference type="EC" id="3.2.1.23"/>
    </reaction>
</comment>
<dbReference type="AlphaFoldDB" id="A0A934QYC9"/>
<feature type="domain" description="Glycosyl hydrolases family 2 sugar binding" evidence="9">
    <location>
        <begin position="23"/>
        <end position="179"/>
    </location>
</feature>
<dbReference type="InterPro" id="IPR032312">
    <property type="entry name" value="LacZ_4"/>
</dbReference>
<feature type="domain" description="Beta-galactosidase" evidence="10">
    <location>
        <begin position="587"/>
        <end position="651"/>
    </location>
</feature>
<dbReference type="PANTHER" id="PTHR46323">
    <property type="entry name" value="BETA-GALACTOSIDASE"/>
    <property type="match status" value="1"/>
</dbReference>
<dbReference type="InterPro" id="IPR006104">
    <property type="entry name" value="Glyco_hydro_2_N"/>
</dbReference>
<dbReference type="EMBL" id="JAENIK010000004">
    <property type="protein sequence ID" value="MBK1814953.1"/>
    <property type="molecule type" value="Genomic_DNA"/>
</dbReference>
<dbReference type="SUPFAM" id="SSF49303">
    <property type="entry name" value="beta-Galactosidase/glucuronidase domain"/>
    <property type="match status" value="2"/>
</dbReference>
<dbReference type="Gene3D" id="2.70.98.10">
    <property type="match status" value="1"/>
</dbReference>
<evidence type="ECO:0000256" key="2">
    <source>
        <dbReference type="ARBA" id="ARBA00007401"/>
    </source>
</evidence>
<dbReference type="EC" id="3.2.1.23" evidence="3 6"/>
<dbReference type="InterPro" id="IPR023232">
    <property type="entry name" value="Glyco_hydro_2_AS"/>
</dbReference>
<dbReference type="SUPFAM" id="SSF49785">
    <property type="entry name" value="Galactose-binding domain-like"/>
    <property type="match status" value="1"/>
</dbReference>
<keyword evidence="4 6" id="KW-0378">Hydrolase</keyword>
<dbReference type="InterPro" id="IPR006102">
    <property type="entry name" value="Ig-like_GH2"/>
</dbReference>